<sequence length="228" mass="26652">MLMGVDKVVAFENRLYVFDSQRPALYEFDEEGRFVRQISRKGNGPGEYQLICDFMIDRDRRNICLLSPFGWMGRYGLDGSFIRQDELPAKPNYYAVSSLDAENLVFWSCVREDEDGLSVVGKDSLNVVCGFWRNDRILDMGCMQPFYEYAGKVYFASGYQNVVYELGRESMEPAYSWDFGKDGISEQMLQKYRSIENESQRNRLLIEDLSEGILPFCMKFHRENPTYY</sequence>
<dbReference type="Pfam" id="PF17170">
    <property type="entry name" value="DUF5128"/>
    <property type="match status" value="1"/>
</dbReference>
<evidence type="ECO:0000313" key="2">
    <source>
        <dbReference type="Proteomes" id="UP000717835"/>
    </source>
</evidence>
<reference evidence="1" key="1">
    <citation type="journal article" date="2021" name="PeerJ">
        <title>Extensive microbial diversity within the chicken gut microbiome revealed by metagenomics and culture.</title>
        <authorList>
            <person name="Gilroy R."/>
            <person name="Ravi A."/>
            <person name="Getino M."/>
            <person name="Pursley I."/>
            <person name="Horton D.L."/>
            <person name="Alikhan N.F."/>
            <person name="Baker D."/>
            <person name="Gharbi K."/>
            <person name="Hall N."/>
            <person name="Watson M."/>
            <person name="Adriaenssens E.M."/>
            <person name="Foster-Nyarko E."/>
            <person name="Jarju S."/>
            <person name="Secka A."/>
            <person name="Antonio M."/>
            <person name="Oren A."/>
            <person name="Chaudhuri R.R."/>
            <person name="La Ragione R."/>
            <person name="Hildebrand F."/>
            <person name="Pallen M.J."/>
        </authorList>
    </citation>
    <scope>NUCLEOTIDE SEQUENCE</scope>
    <source>
        <strain evidence="1">CHK55-1828</strain>
    </source>
</reference>
<evidence type="ECO:0000313" key="1">
    <source>
        <dbReference type="EMBL" id="HJF92976.1"/>
    </source>
</evidence>
<dbReference type="InterPro" id="IPR011042">
    <property type="entry name" value="6-blade_b-propeller_TolB-like"/>
</dbReference>
<organism evidence="1 2">
    <name type="scientific">Mediterranea massiliensis</name>
    <dbReference type="NCBI Taxonomy" id="1841865"/>
    <lineage>
        <taxon>Bacteria</taxon>
        <taxon>Pseudomonadati</taxon>
        <taxon>Bacteroidota</taxon>
        <taxon>Bacteroidia</taxon>
        <taxon>Bacteroidales</taxon>
        <taxon>Bacteroidaceae</taxon>
        <taxon>Mediterranea</taxon>
    </lineage>
</organism>
<dbReference type="Gene3D" id="2.120.10.30">
    <property type="entry name" value="TolB, C-terminal domain"/>
    <property type="match status" value="1"/>
</dbReference>
<dbReference type="Proteomes" id="UP000717835">
    <property type="component" value="Unassembled WGS sequence"/>
</dbReference>
<accession>A0A921I019</accession>
<dbReference type="EMBL" id="DYVX01000093">
    <property type="protein sequence ID" value="HJF92976.1"/>
    <property type="molecule type" value="Genomic_DNA"/>
</dbReference>
<reference evidence="1" key="2">
    <citation type="submission" date="2021-09" db="EMBL/GenBank/DDBJ databases">
        <authorList>
            <person name="Gilroy R."/>
        </authorList>
    </citation>
    <scope>NUCLEOTIDE SEQUENCE</scope>
    <source>
        <strain evidence="1">CHK55-1828</strain>
    </source>
</reference>
<dbReference type="AlphaFoldDB" id="A0A921I019"/>
<protein>
    <submittedName>
        <fullName evidence="1">6-bladed beta-propeller</fullName>
    </submittedName>
</protein>
<name>A0A921I019_9BACT</name>
<proteinExistence type="predicted"/>
<comment type="caution">
    <text evidence="1">The sequence shown here is derived from an EMBL/GenBank/DDBJ whole genome shotgun (WGS) entry which is preliminary data.</text>
</comment>
<gene>
    <name evidence="1" type="ORF">K8W02_11450</name>
</gene>